<reference evidence="3" key="1">
    <citation type="submission" date="2013-10" db="EMBL/GenBank/DDBJ databases">
        <title>Genomic analysis of the causative agents of coccidiosis in chickens.</title>
        <authorList>
            <person name="Reid A.J."/>
            <person name="Blake D."/>
            <person name="Billington K."/>
            <person name="Browne H."/>
            <person name="Dunn M."/>
            <person name="Hung S."/>
            <person name="Kawahara F."/>
            <person name="Miranda-Saavedra D."/>
            <person name="Mourier T."/>
            <person name="Nagra H."/>
            <person name="Otto T.D."/>
            <person name="Rawlings N."/>
            <person name="Sanchez A."/>
            <person name="Sanders M."/>
            <person name="Subramaniam C."/>
            <person name="Tay Y."/>
            <person name="Dear P."/>
            <person name="Doerig C."/>
            <person name="Gruber A."/>
            <person name="Parkinson J."/>
            <person name="Shirley M."/>
            <person name="Wan K.L."/>
            <person name="Berriman M."/>
            <person name="Tomley F."/>
            <person name="Pain A."/>
        </authorList>
    </citation>
    <scope>NUCLEOTIDE SEQUENCE [LARGE SCALE GENOMIC DNA]</scope>
    <source>
        <strain evidence="3">Houghton</strain>
    </source>
</reference>
<dbReference type="Proteomes" id="UP000030754">
    <property type="component" value="Unassembled WGS sequence"/>
</dbReference>
<evidence type="ECO:0000313" key="3">
    <source>
        <dbReference type="EMBL" id="CDJ65067.1"/>
    </source>
</evidence>
<feature type="region of interest" description="Disordered" evidence="1">
    <location>
        <begin position="1"/>
        <end position="24"/>
    </location>
</feature>
<sequence length="100" mass="9826">GGGAPGGPSGGAPPGAPGAPNAAANPFAAFGSFDGLGGMGAPFSMPVTDTRPPEERFASQLQSLTDMGFIDRDANIAALQEADGDVNAAITRLLERGLGN</sequence>
<dbReference type="Gene3D" id="1.10.8.10">
    <property type="entry name" value="DNA helicase RuvA subunit, C-terminal domain"/>
    <property type="match status" value="1"/>
</dbReference>
<proteinExistence type="predicted"/>
<accession>U6MLH8</accession>
<feature type="compositionally biased region" description="Gly residues" evidence="1">
    <location>
        <begin position="1"/>
        <end position="13"/>
    </location>
</feature>
<protein>
    <recommendedName>
        <fullName evidence="2">UBA domain-containing protein</fullName>
    </recommendedName>
</protein>
<name>U6MLH8_9EIME</name>
<dbReference type="InterPro" id="IPR015940">
    <property type="entry name" value="UBA"/>
</dbReference>
<keyword evidence="4" id="KW-1185">Reference proteome</keyword>
<dbReference type="GeneID" id="25470206"/>
<dbReference type="GO" id="GO:0006511">
    <property type="term" value="P:ubiquitin-dependent protein catabolic process"/>
    <property type="evidence" value="ECO:0007669"/>
    <property type="project" value="TreeGrafter"/>
</dbReference>
<dbReference type="SMART" id="SM00165">
    <property type="entry name" value="UBA"/>
    <property type="match status" value="1"/>
</dbReference>
<evidence type="ECO:0000313" key="4">
    <source>
        <dbReference type="Proteomes" id="UP000030754"/>
    </source>
</evidence>
<dbReference type="PANTHER" id="PTHR10677:SF3">
    <property type="entry name" value="FI07626P-RELATED"/>
    <property type="match status" value="1"/>
</dbReference>
<dbReference type="PROSITE" id="PS50030">
    <property type="entry name" value="UBA"/>
    <property type="match status" value="1"/>
</dbReference>
<dbReference type="GO" id="GO:0005829">
    <property type="term" value="C:cytosol"/>
    <property type="evidence" value="ECO:0007669"/>
    <property type="project" value="TreeGrafter"/>
</dbReference>
<dbReference type="PANTHER" id="PTHR10677">
    <property type="entry name" value="UBIQUILIN"/>
    <property type="match status" value="1"/>
</dbReference>
<feature type="non-terminal residue" evidence="3">
    <location>
        <position position="1"/>
    </location>
</feature>
<dbReference type="InterPro" id="IPR015496">
    <property type="entry name" value="Ubiquilin"/>
</dbReference>
<dbReference type="Pfam" id="PF00627">
    <property type="entry name" value="UBA"/>
    <property type="match status" value="1"/>
</dbReference>
<feature type="domain" description="UBA" evidence="2">
    <location>
        <begin position="52"/>
        <end position="96"/>
    </location>
</feature>
<dbReference type="SUPFAM" id="SSF46934">
    <property type="entry name" value="UBA-like"/>
    <property type="match status" value="1"/>
</dbReference>
<dbReference type="CDD" id="cd14399">
    <property type="entry name" value="UBA_PLICs"/>
    <property type="match status" value="1"/>
</dbReference>
<reference evidence="3" key="2">
    <citation type="submission" date="2013-10" db="EMBL/GenBank/DDBJ databases">
        <authorList>
            <person name="Aslett M."/>
        </authorList>
    </citation>
    <scope>NUCLEOTIDE SEQUENCE [LARGE SCALE GENOMIC DNA]</scope>
    <source>
        <strain evidence="3">Houghton</strain>
    </source>
</reference>
<dbReference type="EMBL" id="HG723044">
    <property type="protein sequence ID" value="CDJ65067.1"/>
    <property type="molecule type" value="Genomic_DNA"/>
</dbReference>
<dbReference type="InterPro" id="IPR009060">
    <property type="entry name" value="UBA-like_sf"/>
</dbReference>
<dbReference type="FunFam" id="1.10.8.10:FF:000079">
    <property type="entry name" value="Ubiquitin family protein"/>
    <property type="match status" value="1"/>
</dbReference>
<dbReference type="OrthoDB" id="354661at2759"/>
<dbReference type="GO" id="GO:0031593">
    <property type="term" value="F:polyubiquitin modification-dependent protein binding"/>
    <property type="evidence" value="ECO:0007669"/>
    <property type="project" value="TreeGrafter"/>
</dbReference>
<evidence type="ECO:0000259" key="2">
    <source>
        <dbReference type="PROSITE" id="PS50030"/>
    </source>
</evidence>
<gene>
    <name evidence="3" type="ORF">ENH_00000050</name>
</gene>
<dbReference type="RefSeq" id="XP_013433534.1">
    <property type="nucleotide sequence ID" value="XM_013578080.1"/>
</dbReference>
<organism evidence="3 4">
    <name type="scientific">Eimeria necatrix</name>
    <dbReference type="NCBI Taxonomy" id="51315"/>
    <lineage>
        <taxon>Eukaryota</taxon>
        <taxon>Sar</taxon>
        <taxon>Alveolata</taxon>
        <taxon>Apicomplexa</taxon>
        <taxon>Conoidasida</taxon>
        <taxon>Coccidia</taxon>
        <taxon>Eucoccidiorida</taxon>
        <taxon>Eimeriorina</taxon>
        <taxon>Eimeriidae</taxon>
        <taxon>Eimeria</taxon>
    </lineage>
</organism>
<dbReference type="AlphaFoldDB" id="U6MLH8"/>
<dbReference type="VEuPathDB" id="ToxoDB:ENH_00000050"/>
<evidence type="ECO:0000256" key="1">
    <source>
        <dbReference type="SAM" id="MobiDB-lite"/>
    </source>
</evidence>